<keyword evidence="7 15" id="KW-0378">Hydrolase</keyword>
<evidence type="ECO:0000256" key="9">
    <source>
        <dbReference type="ARBA" id="ARBA00023125"/>
    </source>
</evidence>
<dbReference type="RefSeq" id="WP_141150631.1">
    <property type="nucleotide sequence ID" value="NZ_VHLG01000015.1"/>
</dbReference>
<keyword evidence="8 15" id="KW-0862">Zinc</keyword>
<gene>
    <name evidence="15 18" type="primary">mutM</name>
    <name evidence="15" type="synonym">fpg</name>
    <name evidence="18" type="ORF">FJU08_19015</name>
</gene>
<dbReference type="EC" id="3.2.2.23" evidence="15"/>
<evidence type="ECO:0000256" key="10">
    <source>
        <dbReference type="ARBA" id="ARBA00023204"/>
    </source>
</evidence>
<comment type="catalytic activity">
    <reaction evidence="14 15">
        <text>2'-deoxyribonucleotide-(2'-deoxyribose 5'-phosphate)-2'-deoxyribonucleotide-DNA = a 3'-end 2'-deoxyribonucleotide-(2,3-dehydro-2,3-deoxyribose 5'-phosphate)-DNA + a 5'-end 5'-phospho-2'-deoxyribonucleoside-DNA + H(+)</text>
        <dbReference type="Rhea" id="RHEA:66592"/>
        <dbReference type="Rhea" id="RHEA-COMP:13180"/>
        <dbReference type="Rhea" id="RHEA-COMP:16897"/>
        <dbReference type="Rhea" id="RHEA-COMP:17067"/>
        <dbReference type="ChEBI" id="CHEBI:15378"/>
        <dbReference type="ChEBI" id="CHEBI:136412"/>
        <dbReference type="ChEBI" id="CHEBI:157695"/>
        <dbReference type="ChEBI" id="CHEBI:167181"/>
        <dbReference type="EC" id="4.2.99.18"/>
    </reaction>
</comment>
<dbReference type="NCBIfam" id="TIGR00577">
    <property type="entry name" value="fpg"/>
    <property type="match status" value="1"/>
</dbReference>
<organism evidence="18 19">
    <name type="scientific">Martelella alba</name>
    <dbReference type="NCBI Taxonomy" id="2590451"/>
    <lineage>
        <taxon>Bacteria</taxon>
        <taxon>Pseudomonadati</taxon>
        <taxon>Pseudomonadota</taxon>
        <taxon>Alphaproteobacteria</taxon>
        <taxon>Hyphomicrobiales</taxon>
        <taxon>Aurantimonadaceae</taxon>
        <taxon>Martelella</taxon>
    </lineage>
</organism>
<dbReference type="OrthoDB" id="9800855at2"/>
<sequence length="297" mass="32524">MPELPEVETVRRGLAPAMENTVIERLELKREDLRFAFPQGFAAVTEGRRIESLGRRAKYLLIDLDDGMTIIAHLGMSGSFRIETGEKNDTPGAFALPRGKDEKHDHVIFHLTGPGGPLRVIYNDPRRFGFMLLSARRDLETLSAFRNLGPEPVGNALDAAALATRFAGKKQPLKTALLDQRNIAGLGNIYVCEALWHARLSPFTLAGNLVSPTGRPRASLERLVEAIRTVIAEAIAAGGSTLRDHRQADGTLGYFQHNFAVYDRTGEPCRHEGCTGTIARAVQGGRSTFYCATCQKG</sequence>
<dbReference type="AlphaFoldDB" id="A0A506U0G4"/>
<evidence type="ECO:0000256" key="3">
    <source>
        <dbReference type="ARBA" id="ARBA00011245"/>
    </source>
</evidence>
<protein>
    <recommendedName>
        <fullName evidence="15">Formamidopyrimidine-DNA glycosylase</fullName>
        <shortName evidence="15">Fapy-DNA glycosylase</shortName>
        <ecNumber evidence="15">3.2.2.23</ecNumber>
    </recommendedName>
    <alternativeName>
        <fullName evidence="15">DNA-(apurinic or apyrimidinic site) lyase MutM</fullName>
        <shortName evidence="15">AP lyase MutM</shortName>
        <ecNumber evidence="15">4.2.99.18</ecNumber>
    </alternativeName>
</protein>
<evidence type="ECO:0000256" key="8">
    <source>
        <dbReference type="ARBA" id="ARBA00022833"/>
    </source>
</evidence>
<feature type="binding site" evidence="15">
    <location>
        <position position="126"/>
    </location>
    <ligand>
        <name>DNA</name>
        <dbReference type="ChEBI" id="CHEBI:16991"/>
    </ligand>
</feature>
<dbReference type="HAMAP" id="MF_00103">
    <property type="entry name" value="Fapy_DNA_glycosyl"/>
    <property type="match status" value="1"/>
</dbReference>
<name>A0A506U0G4_9HYPH</name>
<dbReference type="SUPFAM" id="SSF57716">
    <property type="entry name" value="Glucocorticoid receptor-like (DNA-binding domain)"/>
    <property type="match status" value="1"/>
</dbReference>
<feature type="binding site" evidence="15">
    <location>
        <position position="104"/>
    </location>
    <ligand>
        <name>DNA</name>
        <dbReference type="ChEBI" id="CHEBI:16991"/>
    </ligand>
</feature>
<evidence type="ECO:0000259" key="17">
    <source>
        <dbReference type="PROSITE" id="PS51068"/>
    </source>
</evidence>
<keyword evidence="19" id="KW-1185">Reference proteome</keyword>
<reference evidence="18 19" key="1">
    <citation type="submission" date="2019-06" db="EMBL/GenBank/DDBJ databases">
        <authorList>
            <person name="Li M."/>
        </authorList>
    </citation>
    <scope>NUCLEOTIDE SEQUENCE [LARGE SCALE GENOMIC DNA]</scope>
    <source>
        <strain evidence="18 19">BGMRC2036</strain>
    </source>
</reference>
<evidence type="ECO:0000256" key="4">
    <source>
        <dbReference type="ARBA" id="ARBA00022723"/>
    </source>
</evidence>
<evidence type="ECO:0000256" key="11">
    <source>
        <dbReference type="ARBA" id="ARBA00023239"/>
    </source>
</evidence>
<dbReference type="InterPro" id="IPR012319">
    <property type="entry name" value="FPG_cat"/>
</dbReference>
<dbReference type="InterPro" id="IPR000214">
    <property type="entry name" value="Znf_DNA_glyclase/AP_lyase"/>
</dbReference>
<evidence type="ECO:0000256" key="15">
    <source>
        <dbReference type="HAMAP-Rule" id="MF_00103"/>
    </source>
</evidence>
<evidence type="ECO:0000256" key="14">
    <source>
        <dbReference type="ARBA" id="ARBA00044632"/>
    </source>
</evidence>
<dbReference type="GO" id="GO:0006284">
    <property type="term" value="P:base-excision repair"/>
    <property type="evidence" value="ECO:0007669"/>
    <property type="project" value="InterPro"/>
</dbReference>
<dbReference type="Pfam" id="PF01149">
    <property type="entry name" value="Fapy_DNA_glyco"/>
    <property type="match status" value="1"/>
</dbReference>
<feature type="active site" description="Schiff-base intermediate with DNA" evidence="15">
    <location>
        <position position="2"/>
    </location>
</feature>
<keyword evidence="13 15" id="KW-0326">Glycosidase</keyword>
<feature type="active site" description="Proton donor; for beta-elimination activity" evidence="15">
    <location>
        <position position="58"/>
    </location>
</feature>
<evidence type="ECO:0000259" key="16">
    <source>
        <dbReference type="PROSITE" id="PS51066"/>
    </source>
</evidence>
<dbReference type="FunFam" id="1.10.8.50:FF:000003">
    <property type="entry name" value="Formamidopyrimidine-DNA glycosylase"/>
    <property type="match status" value="1"/>
</dbReference>
<dbReference type="PANTHER" id="PTHR22993">
    <property type="entry name" value="FORMAMIDOPYRIMIDINE-DNA GLYCOSYLASE"/>
    <property type="match status" value="1"/>
</dbReference>
<comment type="similarity">
    <text evidence="2 15">Belongs to the FPG family.</text>
</comment>
<dbReference type="Pfam" id="PF06827">
    <property type="entry name" value="zf-FPG_IleRS"/>
    <property type="match status" value="1"/>
</dbReference>
<dbReference type="GO" id="GO:0003684">
    <property type="term" value="F:damaged DNA binding"/>
    <property type="evidence" value="ECO:0007669"/>
    <property type="project" value="InterPro"/>
</dbReference>
<dbReference type="InterPro" id="IPR010979">
    <property type="entry name" value="Ribosomal_uS13-like_H2TH"/>
</dbReference>
<evidence type="ECO:0000256" key="12">
    <source>
        <dbReference type="ARBA" id="ARBA00023268"/>
    </source>
</evidence>
<evidence type="ECO:0000313" key="18">
    <source>
        <dbReference type="EMBL" id="TPW27822.1"/>
    </source>
</evidence>
<dbReference type="PROSITE" id="PS51066">
    <property type="entry name" value="ZF_FPG_2"/>
    <property type="match status" value="1"/>
</dbReference>
<dbReference type="EMBL" id="VHLG01000015">
    <property type="protein sequence ID" value="TPW27822.1"/>
    <property type="molecule type" value="Genomic_DNA"/>
</dbReference>
<feature type="active site" description="Proton donor" evidence="15">
    <location>
        <position position="3"/>
    </location>
</feature>
<evidence type="ECO:0000256" key="2">
    <source>
        <dbReference type="ARBA" id="ARBA00009409"/>
    </source>
</evidence>
<comment type="caution">
    <text evidence="18">The sequence shown here is derived from an EMBL/GenBank/DDBJ whole genome shotgun (WGS) entry which is preliminary data.</text>
</comment>
<keyword evidence="9 15" id="KW-0238">DNA-binding</keyword>
<accession>A0A506U0G4</accession>
<feature type="domain" description="FPG-type" evidence="16">
    <location>
        <begin position="260"/>
        <end position="296"/>
    </location>
</feature>
<evidence type="ECO:0000256" key="1">
    <source>
        <dbReference type="ARBA" id="ARBA00001668"/>
    </source>
</evidence>
<comment type="catalytic activity">
    <reaction evidence="1 15">
        <text>Hydrolysis of DNA containing ring-opened 7-methylguanine residues, releasing 2,6-diamino-4-hydroxy-5-(N-methyl)formamidopyrimidine.</text>
        <dbReference type="EC" id="3.2.2.23"/>
    </reaction>
</comment>
<dbReference type="InterPro" id="IPR035937">
    <property type="entry name" value="FPG_N"/>
</dbReference>
<dbReference type="Proteomes" id="UP000318801">
    <property type="component" value="Unassembled WGS sequence"/>
</dbReference>
<evidence type="ECO:0000256" key="13">
    <source>
        <dbReference type="ARBA" id="ARBA00023295"/>
    </source>
</evidence>
<evidence type="ECO:0000313" key="19">
    <source>
        <dbReference type="Proteomes" id="UP000318801"/>
    </source>
</evidence>
<feature type="active site" description="Proton donor; for delta-elimination activity" evidence="15">
    <location>
        <position position="286"/>
    </location>
</feature>
<keyword evidence="5 15" id="KW-0227">DNA damage</keyword>
<comment type="function">
    <text evidence="15">Involved in base excision repair of DNA damaged by oxidation or by mutagenic agents. Acts as DNA glycosylase that recognizes and removes damaged bases. Has a preference for oxidized purines, such as 7,8-dihydro-8-oxoguanine (8-oxoG). Has AP (apurinic/apyrimidinic) lyase activity and introduces nicks in the DNA strand. Cleaves the DNA backbone by beta-delta elimination to generate a single-strand break at the site of the removed base with both 3'- and 5'-phosphates.</text>
</comment>
<dbReference type="Gene3D" id="1.10.8.50">
    <property type="match status" value="1"/>
</dbReference>
<evidence type="ECO:0000256" key="5">
    <source>
        <dbReference type="ARBA" id="ARBA00022763"/>
    </source>
</evidence>
<dbReference type="SMART" id="SM00898">
    <property type="entry name" value="Fapy_DNA_glyco"/>
    <property type="match status" value="1"/>
</dbReference>
<dbReference type="GO" id="GO:0140078">
    <property type="term" value="F:class I DNA-(apurinic or apyrimidinic site) endonuclease activity"/>
    <property type="evidence" value="ECO:0007669"/>
    <property type="project" value="UniProtKB-EC"/>
</dbReference>
<dbReference type="SUPFAM" id="SSF46946">
    <property type="entry name" value="S13-like H2TH domain"/>
    <property type="match status" value="1"/>
</dbReference>
<feature type="binding site" evidence="15">
    <location>
        <position position="169"/>
    </location>
    <ligand>
        <name>DNA</name>
        <dbReference type="ChEBI" id="CHEBI:16991"/>
    </ligand>
</feature>
<dbReference type="SUPFAM" id="SSF81624">
    <property type="entry name" value="N-terminal domain of MutM-like DNA repair proteins"/>
    <property type="match status" value="1"/>
</dbReference>
<comment type="cofactor">
    <cofactor evidence="15">
        <name>Zn(2+)</name>
        <dbReference type="ChEBI" id="CHEBI:29105"/>
    </cofactor>
    <text evidence="15">Binds 1 zinc ion per subunit.</text>
</comment>
<dbReference type="Pfam" id="PF06831">
    <property type="entry name" value="H2TH"/>
    <property type="match status" value="1"/>
</dbReference>
<dbReference type="Gene3D" id="3.20.190.10">
    <property type="entry name" value="MutM-like, N-terminal"/>
    <property type="match status" value="1"/>
</dbReference>
<evidence type="ECO:0000256" key="6">
    <source>
        <dbReference type="ARBA" id="ARBA00022771"/>
    </source>
</evidence>
<feature type="domain" description="Formamidopyrimidine-DNA glycosylase catalytic" evidence="17">
    <location>
        <begin position="2"/>
        <end position="129"/>
    </location>
</feature>
<evidence type="ECO:0000256" key="7">
    <source>
        <dbReference type="ARBA" id="ARBA00022801"/>
    </source>
</evidence>
<dbReference type="SMART" id="SM01232">
    <property type="entry name" value="H2TH"/>
    <property type="match status" value="1"/>
</dbReference>
<keyword evidence="11 15" id="KW-0456">Lyase</keyword>
<comment type="subunit">
    <text evidence="3 15">Monomer.</text>
</comment>
<dbReference type="NCBIfam" id="NF002211">
    <property type="entry name" value="PRK01103.1"/>
    <property type="match status" value="1"/>
</dbReference>
<dbReference type="InterPro" id="IPR010663">
    <property type="entry name" value="Znf_FPG/IleRS"/>
</dbReference>
<keyword evidence="10 15" id="KW-0234">DNA repair</keyword>
<keyword evidence="4 15" id="KW-0479">Metal-binding</keyword>
<proteinExistence type="inferred from homology"/>
<dbReference type="EC" id="4.2.99.18" evidence="15"/>
<keyword evidence="12 15" id="KW-0511">Multifunctional enzyme</keyword>
<dbReference type="PANTHER" id="PTHR22993:SF9">
    <property type="entry name" value="FORMAMIDOPYRIMIDINE-DNA GLYCOSYLASE"/>
    <property type="match status" value="1"/>
</dbReference>
<keyword evidence="6 15" id="KW-0863">Zinc-finger</keyword>
<dbReference type="CDD" id="cd08966">
    <property type="entry name" value="EcFpg-like_N"/>
    <property type="match status" value="1"/>
</dbReference>
<dbReference type="InterPro" id="IPR015886">
    <property type="entry name" value="H2TH_FPG"/>
</dbReference>
<dbReference type="GO" id="GO:0008270">
    <property type="term" value="F:zinc ion binding"/>
    <property type="evidence" value="ECO:0007669"/>
    <property type="project" value="UniProtKB-UniRule"/>
</dbReference>
<dbReference type="InterPro" id="IPR020629">
    <property type="entry name" value="FPG_Glyclase"/>
</dbReference>
<dbReference type="GO" id="GO:0034039">
    <property type="term" value="F:8-oxo-7,8-dihydroguanine DNA N-glycosylase activity"/>
    <property type="evidence" value="ECO:0007669"/>
    <property type="project" value="TreeGrafter"/>
</dbReference>
<dbReference type="PROSITE" id="PS51068">
    <property type="entry name" value="FPG_CAT"/>
    <property type="match status" value="1"/>
</dbReference>